<reference evidence="2" key="1">
    <citation type="journal article" date="2015" name="Proc. Natl. Acad. Sci. U.S.A.">
        <title>Genome sequencing of adzuki bean (Vigna angularis) provides insight into high starch and low fat accumulation and domestication.</title>
        <authorList>
            <person name="Yang K."/>
            <person name="Tian Z."/>
            <person name="Chen C."/>
            <person name="Luo L."/>
            <person name="Zhao B."/>
            <person name="Wang Z."/>
            <person name="Yu L."/>
            <person name="Li Y."/>
            <person name="Sun Y."/>
            <person name="Li W."/>
            <person name="Chen Y."/>
            <person name="Li Y."/>
            <person name="Zhang Y."/>
            <person name="Ai D."/>
            <person name="Zhao J."/>
            <person name="Shang C."/>
            <person name="Ma Y."/>
            <person name="Wu B."/>
            <person name="Wang M."/>
            <person name="Gao L."/>
            <person name="Sun D."/>
            <person name="Zhang P."/>
            <person name="Guo F."/>
            <person name="Wang W."/>
            <person name="Li Y."/>
            <person name="Wang J."/>
            <person name="Varshney R.K."/>
            <person name="Wang J."/>
            <person name="Ling H.Q."/>
            <person name="Wan P."/>
        </authorList>
    </citation>
    <scope>NUCLEOTIDE SEQUENCE</scope>
    <source>
        <strain evidence="2">cv. Jingnong 6</strain>
    </source>
</reference>
<dbReference type="AlphaFoldDB" id="A0A0L9T7X5"/>
<dbReference type="OMA" id="VPINWIS"/>
<name>A0A0L9T7X5_PHAAN</name>
<dbReference type="Proteomes" id="UP000053144">
    <property type="component" value="Unassembled WGS sequence"/>
</dbReference>
<protein>
    <submittedName>
        <fullName evidence="1">Uncharacterized protein</fullName>
    </submittedName>
</protein>
<sequence length="194" mass="22791">MAIYKEPREFTLFRVGGLRRDELLCAFVIAWIMLPRGGNHAQLTIEDVFLFHALRAKVPINWISVIRDQMTKITRQKKSMIEKLVLHHMGLRKDEKCWSFKEEHIHVMEEVEPLRVDKSSYCFKPQSEFEKFMMEMFKKQDIKLSRVQKSLSGLHRQLNCALKINAFGGTSEDDSKNEKEVQIDEDCIKISDSE</sequence>
<dbReference type="Gramene" id="KOM26692">
    <property type="protein sequence ID" value="KOM26692"/>
    <property type="gene ID" value="LR48_Vigan304s003900"/>
</dbReference>
<evidence type="ECO:0000313" key="1">
    <source>
        <dbReference type="EMBL" id="KOM26692.1"/>
    </source>
</evidence>
<evidence type="ECO:0000313" key="2">
    <source>
        <dbReference type="Proteomes" id="UP000053144"/>
    </source>
</evidence>
<organism evidence="1 2">
    <name type="scientific">Phaseolus angularis</name>
    <name type="common">Azuki bean</name>
    <name type="synonym">Vigna angularis</name>
    <dbReference type="NCBI Taxonomy" id="3914"/>
    <lineage>
        <taxon>Eukaryota</taxon>
        <taxon>Viridiplantae</taxon>
        <taxon>Streptophyta</taxon>
        <taxon>Embryophyta</taxon>
        <taxon>Tracheophyta</taxon>
        <taxon>Spermatophyta</taxon>
        <taxon>Magnoliopsida</taxon>
        <taxon>eudicotyledons</taxon>
        <taxon>Gunneridae</taxon>
        <taxon>Pentapetalae</taxon>
        <taxon>rosids</taxon>
        <taxon>fabids</taxon>
        <taxon>Fabales</taxon>
        <taxon>Fabaceae</taxon>
        <taxon>Papilionoideae</taxon>
        <taxon>50 kb inversion clade</taxon>
        <taxon>NPAAA clade</taxon>
        <taxon>indigoferoid/millettioid clade</taxon>
        <taxon>Phaseoleae</taxon>
        <taxon>Vigna</taxon>
    </lineage>
</organism>
<proteinExistence type="predicted"/>
<gene>
    <name evidence="1" type="ORF">LR48_Vigan304s003900</name>
</gene>
<dbReference type="EMBL" id="KQ258334">
    <property type="protein sequence ID" value="KOM26692.1"/>
    <property type="molecule type" value="Genomic_DNA"/>
</dbReference>
<accession>A0A0L9T7X5</accession>